<dbReference type="Proteomes" id="UP000777482">
    <property type="component" value="Unassembled WGS sequence"/>
</dbReference>
<dbReference type="PANTHER" id="PTHR31268:SF32">
    <property type="entry name" value="GALACTINOL--SUCROSE GALACTOSYLTRANSFERASE 2-RELATED"/>
    <property type="match status" value="1"/>
</dbReference>
<evidence type="ECO:0000256" key="3">
    <source>
        <dbReference type="ARBA" id="ARBA00023277"/>
    </source>
</evidence>
<dbReference type="Gene3D" id="3.20.20.70">
    <property type="entry name" value="Aldolase class I"/>
    <property type="match status" value="1"/>
</dbReference>
<feature type="region of interest" description="Disordered" evidence="5">
    <location>
        <begin position="362"/>
        <end position="384"/>
    </location>
</feature>
<feature type="region of interest" description="Disordered" evidence="5">
    <location>
        <begin position="1501"/>
        <end position="1524"/>
    </location>
</feature>
<keyword evidence="3" id="KW-0119">Carbohydrate metabolism</keyword>
<dbReference type="InterPro" id="IPR019171">
    <property type="entry name" value="MIX23"/>
</dbReference>
<dbReference type="SUPFAM" id="SSF51445">
    <property type="entry name" value="(Trans)glycosidases"/>
    <property type="match status" value="1"/>
</dbReference>
<dbReference type="Pfam" id="PF09774">
    <property type="entry name" value="MIX23"/>
    <property type="match status" value="1"/>
</dbReference>
<protein>
    <submittedName>
        <fullName evidence="6">Uncharacterized protein</fullName>
    </submittedName>
</protein>
<dbReference type="OrthoDB" id="4664297at2759"/>
<feature type="region of interest" description="Disordered" evidence="5">
    <location>
        <begin position="13"/>
        <end position="42"/>
    </location>
</feature>
<name>A0A9P7B3C7_RHOMI</name>
<comment type="catalytic activity">
    <reaction evidence="4">
        <text>alpha-D-galactosyl-(1-&gt;3)-1D-myo-inositol + sucrose = raffinose + myo-inositol</text>
        <dbReference type="Rhea" id="RHEA:20161"/>
        <dbReference type="ChEBI" id="CHEBI:16634"/>
        <dbReference type="ChEBI" id="CHEBI:17268"/>
        <dbReference type="ChEBI" id="CHEBI:17505"/>
        <dbReference type="ChEBI" id="CHEBI:17992"/>
        <dbReference type="EC" id="2.4.1.82"/>
    </reaction>
</comment>
<evidence type="ECO:0000313" key="6">
    <source>
        <dbReference type="EMBL" id="KAG0656045.1"/>
    </source>
</evidence>
<evidence type="ECO:0000256" key="4">
    <source>
        <dbReference type="ARBA" id="ARBA00049426"/>
    </source>
</evidence>
<feature type="compositionally biased region" description="Low complexity" evidence="5">
    <location>
        <begin position="14"/>
        <end position="38"/>
    </location>
</feature>
<organism evidence="6 7">
    <name type="scientific">Rhodotorula mucilaginosa</name>
    <name type="common">Yeast</name>
    <name type="synonym">Rhodotorula rubra</name>
    <dbReference type="NCBI Taxonomy" id="5537"/>
    <lineage>
        <taxon>Eukaryota</taxon>
        <taxon>Fungi</taxon>
        <taxon>Dikarya</taxon>
        <taxon>Basidiomycota</taxon>
        <taxon>Pucciniomycotina</taxon>
        <taxon>Microbotryomycetes</taxon>
        <taxon>Sporidiobolales</taxon>
        <taxon>Sporidiobolaceae</taxon>
        <taxon>Rhodotorula</taxon>
    </lineage>
</organism>
<sequence>MASEPLLGSAWLLSQSPSATPTASTSSESPSSSPSSSTHTRITPAVCDNYSLFKRLLDQSRRASDDAITTRLNRAAALAGTVVSGRGSAREMGPTECDAVWRDIVARWDERSKALEYCDKALRHTQETGRIATTTAAAAATATRPDRSREDEIAPVRGLSADWKEQGRGVMDEAELKLTYMTLLFPPDMATNGIQRSRLQTELAVEQIIRARTLALFASRCPSHPQSDPPMPALPVLGGSENEDEERRRRRGRDERGRHVRLFSYACHVATPSDRSSLSFFSSPTFGAAVDHLLISFSLLLPVHDSSRNTLISTLVPQRSTPATLLRLVHACNRAASSSRHRFPNALLAFFPLPPLVPSSTRDLLAHPTDQPSPLNSGVGQTSSVSLGRAVGQLEDAFGGPGRPVLIDKSASGKARDEVRPELSPSLGIIPEAAANSRTMASFSPPLGVTTLLGASSAATEGPDQSPSRIHFTYTLASGKTSSSEQKRTVPEVWTNLPSDNVAAATTERWHALELLPLSGPEQLKGNGAPLYTASVPVPRETGDYEYTYRLRDLDSGKVEWLGSADGNGKIRVVSSSPRGTSEGAWDGPRLSGGGSESEWKRFDGQASVAVGTFRLREANAGPQEFQIGEEVIPQEWREAGATDGLVWEQSNPSWLAPRHLTGAQALESLSPKFPAQLLVLRARPTEQHLEYRYLVLFPFSINQVCSYLRGGGGGRATVQLRCEPDATTGEASDAVGHLAVAWGSQGHLTEVIQLAVAAARASQSGETISDLLANVRSELEILDAPKPLGVCTWNALSSGGSTPDDYTASAVLEWLDTLLAQEDQDRSLAAGAVKTILLDDGWQDVSTYVDFDEPVDDTHANRKALKSFQCRREWYDLDEEEGEGNESAAAAVAGDTDASDATMAAAAQKSKKFSVDSGYEGSPDAVRHLRELDDEAREGTCYELRDVVRRIKAKGIERVGVWMTLCGYWDGLHPESALSDTYTLRRVTLRSPIDSSDQGHLYLPVLADLRAYYTDYFTSLHAAGVDFVKVDDQSKIDAFYEQEVGEDEEDGSHPEQVGDLRQAMLHEMRAAADRIFGAQETAVIHCMAGSPRIWGGDLAVLGAKGGGRSIIRNSDDYFPDEVDSHRWHVALNSVMTVLTTALRLVPDLDMAQAEHPYAGLHLPFRAFSSAPVYATDVDSLQGWNKLVATTREGVRVLQNRAPALNGAMLEGRLWDDVIGQDEEQTAPAALKVGLPVPSAHGAHLGVWNCSNAESVSTVVDTGDAAAAFGGTISSLPDAARSMLLYDADATFAREVQLADLERSAAQPQCFAPPLVAMQVEQKESKIFSLAPIFAVDGGDNSASFTVACLGLIGKVAGLASIRQIALDAAKGAADIEATPEASTAAELAGSPCDSEATPSPVTSATARPAQSAGRTLPTPQGRLPYILAHLAGMFRHSSTDERGRTRAPPARTPGSELSAMAREFLRSPIRTLYNELRALVSFGYAAIVWAAAGASNVGASTTATRSRAVTARSGGGTETPDANGDTLLSVEIDHVGDRLGFYFSVAARLDRVRFLLDGKEIATRFVRSNKHVPNIVEVDVEGAWKDATSGNASEGEEGRKSWLVTLQHVQ</sequence>
<evidence type="ECO:0000256" key="5">
    <source>
        <dbReference type="SAM" id="MobiDB-lite"/>
    </source>
</evidence>
<dbReference type="InterPro" id="IPR013785">
    <property type="entry name" value="Aldolase_TIM"/>
</dbReference>
<dbReference type="GO" id="GO:0004557">
    <property type="term" value="F:alpha-galactosidase activity"/>
    <property type="evidence" value="ECO:0007669"/>
    <property type="project" value="UniProtKB-EC"/>
</dbReference>
<comment type="caution">
    <text evidence="6">The sequence shown here is derived from an EMBL/GenBank/DDBJ whole genome shotgun (WGS) entry which is preliminary data.</text>
</comment>
<evidence type="ECO:0000313" key="7">
    <source>
        <dbReference type="Proteomes" id="UP000777482"/>
    </source>
</evidence>
<dbReference type="GO" id="GO:0047274">
    <property type="term" value="F:galactinol-sucrose galactosyltransferase activity"/>
    <property type="evidence" value="ECO:0007669"/>
    <property type="project" value="UniProtKB-EC"/>
</dbReference>
<gene>
    <name evidence="6" type="ORF">C6P46_000477</name>
</gene>
<dbReference type="Pfam" id="PF05691">
    <property type="entry name" value="Raffinose_syn"/>
    <property type="match status" value="1"/>
</dbReference>
<comment type="similarity">
    <text evidence="2">Belongs to the glycosyl hydrolases 36 family.</text>
</comment>
<dbReference type="InterPro" id="IPR017853">
    <property type="entry name" value="GH"/>
</dbReference>
<comment type="catalytic activity">
    <reaction evidence="1">
        <text>Hydrolysis of terminal, non-reducing alpha-D-galactose residues in alpha-D-galactosides, including galactose oligosaccharides, galactomannans and galactolipids.</text>
        <dbReference type="EC" id="3.2.1.22"/>
    </reaction>
</comment>
<accession>A0A9P7B3C7</accession>
<evidence type="ECO:0000256" key="1">
    <source>
        <dbReference type="ARBA" id="ARBA00001255"/>
    </source>
</evidence>
<dbReference type="GO" id="GO:0005758">
    <property type="term" value="C:mitochondrial intermembrane space"/>
    <property type="evidence" value="ECO:0007669"/>
    <property type="project" value="InterPro"/>
</dbReference>
<feature type="region of interest" description="Disordered" evidence="5">
    <location>
        <begin position="572"/>
        <end position="599"/>
    </location>
</feature>
<feature type="compositionally biased region" description="Low complexity" evidence="5">
    <location>
        <begin position="1501"/>
        <end position="1513"/>
    </location>
</feature>
<dbReference type="InterPro" id="IPR008811">
    <property type="entry name" value="Glycosyl_hydrolases_36"/>
</dbReference>
<feature type="region of interest" description="Disordered" evidence="5">
    <location>
        <begin position="1383"/>
        <end position="1419"/>
    </location>
</feature>
<proteinExistence type="inferred from homology"/>
<feature type="region of interest" description="Disordered" evidence="5">
    <location>
        <begin position="396"/>
        <end position="420"/>
    </location>
</feature>
<feature type="region of interest" description="Disordered" evidence="5">
    <location>
        <begin position="220"/>
        <end position="255"/>
    </location>
</feature>
<feature type="compositionally biased region" description="Polar residues" evidence="5">
    <location>
        <begin position="1397"/>
        <end position="1406"/>
    </location>
</feature>
<reference evidence="6 7" key="1">
    <citation type="submission" date="2020-11" db="EMBL/GenBank/DDBJ databases">
        <title>Kefir isolates.</title>
        <authorList>
            <person name="Marcisauskas S."/>
            <person name="Kim Y."/>
            <person name="Blasche S."/>
        </authorList>
    </citation>
    <scope>NUCLEOTIDE SEQUENCE [LARGE SCALE GENOMIC DNA]</scope>
    <source>
        <strain evidence="6 7">KR</strain>
    </source>
</reference>
<dbReference type="EMBL" id="PUHQ01000105">
    <property type="protein sequence ID" value="KAG0656045.1"/>
    <property type="molecule type" value="Genomic_DNA"/>
</dbReference>
<keyword evidence="7" id="KW-1185">Reference proteome</keyword>
<dbReference type="PANTHER" id="PTHR31268">
    <property type="match status" value="1"/>
</dbReference>
<feature type="compositionally biased region" description="Polar residues" evidence="5">
    <location>
        <begin position="370"/>
        <end position="384"/>
    </location>
</feature>
<evidence type="ECO:0000256" key="2">
    <source>
        <dbReference type="ARBA" id="ARBA00007240"/>
    </source>
</evidence>